<dbReference type="Proteomes" id="UP001287282">
    <property type="component" value="Unassembled WGS sequence"/>
</dbReference>
<evidence type="ECO:0000313" key="2">
    <source>
        <dbReference type="EMBL" id="MDV2683777.1"/>
    </source>
</evidence>
<proteinExistence type="predicted"/>
<dbReference type="RefSeq" id="WP_317121072.1">
    <property type="nucleotide sequence ID" value="NZ_JAWJBA010000001.1"/>
</dbReference>
<evidence type="ECO:0000313" key="4">
    <source>
        <dbReference type="Proteomes" id="UP001287282"/>
    </source>
</evidence>
<organism evidence="2 4">
    <name type="scientific">Alkalihalophilus lindianensis</name>
    <dbReference type="NCBI Taxonomy" id="1630542"/>
    <lineage>
        <taxon>Bacteria</taxon>
        <taxon>Bacillati</taxon>
        <taxon>Bacillota</taxon>
        <taxon>Bacilli</taxon>
        <taxon>Bacillales</taxon>
        <taxon>Bacillaceae</taxon>
        <taxon>Alkalihalophilus</taxon>
    </lineage>
</organism>
<protein>
    <submittedName>
        <fullName evidence="2">Helix-turn-helix transcriptional regulator</fullName>
    </submittedName>
</protein>
<dbReference type="SMART" id="SM00530">
    <property type="entry name" value="HTH_XRE"/>
    <property type="match status" value="1"/>
</dbReference>
<evidence type="ECO:0000259" key="1">
    <source>
        <dbReference type="PROSITE" id="PS50943"/>
    </source>
</evidence>
<dbReference type="CDD" id="cd00093">
    <property type="entry name" value="HTH_XRE"/>
    <property type="match status" value="1"/>
</dbReference>
<dbReference type="PROSITE" id="PS50943">
    <property type="entry name" value="HTH_CROC1"/>
    <property type="match status" value="1"/>
</dbReference>
<comment type="caution">
    <text evidence="2">The sequence shown here is derived from an EMBL/GenBank/DDBJ whole genome shotgun (WGS) entry which is preliminary data.</text>
</comment>
<dbReference type="SUPFAM" id="SSF47413">
    <property type="entry name" value="lambda repressor-like DNA-binding domains"/>
    <property type="match status" value="1"/>
</dbReference>
<dbReference type="InterPro" id="IPR001387">
    <property type="entry name" value="Cro/C1-type_HTH"/>
</dbReference>
<sequence>MSEINFGKFIADHRIKSGFKTQRDIAEKTGISRATISRIEKEVQKPNVKTIKLLAEHLYTTSLNELMIVCGYWDEDDLIYDEVPERLHSGNEKTSSYINEKEFSNNLELSNDKLLEKFNLTLDGKELSESEAKSVISFLRSVRQHNQ</sequence>
<reference evidence="2 4" key="1">
    <citation type="submission" date="2023-10" db="EMBL/GenBank/DDBJ databases">
        <title>Screening of Alkalihalobacillus lindianensis BZ-TG-R113 and Its Alleviation of Salt Stress on Rapeseed Growth.</title>
        <authorList>
            <person name="Zhao B."/>
            <person name="Guo T."/>
        </authorList>
    </citation>
    <scope>NUCLEOTIDE SEQUENCE [LARGE SCALE GENOMIC DNA]</scope>
    <source>
        <strain evidence="2 4">BZ-TG-R113</strain>
    </source>
</reference>
<accession>A0ABU3X820</accession>
<name>A0ABU3X820_9BACI</name>
<dbReference type="EMBL" id="JAWJBA010000001">
    <property type="protein sequence ID" value="MDV2683843.1"/>
    <property type="molecule type" value="Genomic_DNA"/>
</dbReference>
<gene>
    <name evidence="2" type="ORF">RYX56_05230</name>
    <name evidence="3" type="ORF">RYX56_05570</name>
</gene>
<dbReference type="EMBL" id="JAWJBA010000001">
    <property type="protein sequence ID" value="MDV2683777.1"/>
    <property type="molecule type" value="Genomic_DNA"/>
</dbReference>
<dbReference type="InterPro" id="IPR010982">
    <property type="entry name" value="Lambda_DNA-bd_dom_sf"/>
</dbReference>
<dbReference type="Gene3D" id="1.10.260.40">
    <property type="entry name" value="lambda repressor-like DNA-binding domains"/>
    <property type="match status" value="1"/>
</dbReference>
<feature type="domain" description="HTH cro/C1-type" evidence="1">
    <location>
        <begin position="21"/>
        <end position="66"/>
    </location>
</feature>
<evidence type="ECO:0000313" key="3">
    <source>
        <dbReference type="EMBL" id="MDV2683843.1"/>
    </source>
</evidence>
<keyword evidence="4" id="KW-1185">Reference proteome</keyword>
<dbReference type="Pfam" id="PF01381">
    <property type="entry name" value="HTH_3"/>
    <property type="match status" value="1"/>
</dbReference>